<dbReference type="SUPFAM" id="SSF47473">
    <property type="entry name" value="EF-hand"/>
    <property type="match status" value="1"/>
</dbReference>
<dbReference type="SUPFAM" id="SSF51905">
    <property type="entry name" value="FAD/NAD(P)-binding domain"/>
    <property type="match status" value="1"/>
</dbReference>
<proteinExistence type="inferred from homology"/>
<dbReference type="AlphaFoldDB" id="A0A7S2W247"/>
<dbReference type="InterPro" id="IPR006076">
    <property type="entry name" value="FAD-dep_OxRdtase"/>
</dbReference>
<dbReference type="GO" id="GO:0005739">
    <property type="term" value="C:mitochondrion"/>
    <property type="evidence" value="ECO:0007669"/>
    <property type="project" value="TreeGrafter"/>
</dbReference>
<dbReference type="InterPro" id="IPR036188">
    <property type="entry name" value="FAD/NAD-bd_sf"/>
</dbReference>
<keyword evidence="5" id="KW-0285">Flavoprotein</keyword>
<keyword evidence="9" id="KW-0560">Oxidoreductase</keyword>
<keyword evidence="6" id="KW-0274">FAD</keyword>
<dbReference type="PRINTS" id="PR01001">
    <property type="entry name" value="FADG3PDH"/>
</dbReference>
<comment type="pathway">
    <text evidence="2">Polyol metabolism; glycerol degradation.</text>
</comment>
<accession>A0A7S2W247</accession>
<comment type="cofactor">
    <cofactor evidence="1">
        <name>FAD</name>
        <dbReference type="ChEBI" id="CHEBI:57692"/>
    </cofactor>
</comment>
<dbReference type="Pfam" id="PF16901">
    <property type="entry name" value="DAO_C"/>
    <property type="match status" value="1"/>
</dbReference>
<dbReference type="GO" id="GO:0005509">
    <property type="term" value="F:calcium ion binding"/>
    <property type="evidence" value="ECO:0007669"/>
    <property type="project" value="InterPro"/>
</dbReference>
<dbReference type="InterPro" id="IPR011992">
    <property type="entry name" value="EF-hand-dom_pair"/>
</dbReference>
<evidence type="ECO:0000256" key="5">
    <source>
        <dbReference type="ARBA" id="ARBA00022630"/>
    </source>
</evidence>
<keyword evidence="8" id="KW-0809">Transit peptide</keyword>
<dbReference type="InterPro" id="IPR031656">
    <property type="entry name" value="DAO_C"/>
</dbReference>
<gene>
    <name evidence="11" type="ORF">QSP1433_LOCUS509</name>
</gene>
<evidence type="ECO:0000256" key="9">
    <source>
        <dbReference type="ARBA" id="ARBA00023002"/>
    </source>
</evidence>
<name>A0A7S2W247_9STRA</name>
<dbReference type="InterPro" id="IPR000447">
    <property type="entry name" value="G3P_DH_FAD-dep"/>
</dbReference>
<dbReference type="Gene3D" id="3.30.9.10">
    <property type="entry name" value="D-Amino Acid Oxidase, subunit A, domain 2"/>
    <property type="match status" value="1"/>
</dbReference>
<dbReference type="PANTHER" id="PTHR11985">
    <property type="entry name" value="GLYCEROL-3-PHOSPHATE DEHYDROGENASE"/>
    <property type="match status" value="1"/>
</dbReference>
<reference evidence="11" key="1">
    <citation type="submission" date="2021-01" db="EMBL/GenBank/DDBJ databases">
        <authorList>
            <person name="Corre E."/>
            <person name="Pelletier E."/>
            <person name="Niang G."/>
            <person name="Scheremetjew M."/>
            <person name="Finn R."/>
            <person name="Kale V."/>
            <person name="Holt S."/>
            <person name="Cochrane G."/>
            <person name="Meng A."/>
            <person name="Brown T."/>
            <person name="Cohen L."/>
        </authorList>
    </citation>
    <scope>NUCLEOTIDE SEQUENCE</scope>
    <source>
        <strain evidence="11">NY070348D</strain>
    </source>
</reference>
<dbReference type="InterPro" id="IPR038299">
    <property type="entry name" value="DAO_C_sf"/>
</dbReference>
<dbReference type="EMBL" id="HBHK01000826">
    <property type="protein sequence ID" value="CAD9662988.1"/>
    <property type="molecule type" value="Transcribed_RNA"/>
</dbReference>
<dbReference type="InterPro" id="IPR018247">
    <property type="entry name" value="EF_Hand_1_Ca_BS"/>
</dbReference>
<dbReference type="Gene3D" id="1.10.238.10">
    <property type="entry name" value="EF-hand"/>
    <property type="match status" value="1"/>
</dbReference>
<evidence type="ECO:0000259" key="10">
    <source>
        <dbReference type="PROSITE" id="PS50222"/>
    </source>
</evidence>
<evidence type="ECO:0000256" key="3">
    <source>
        <dbReference type="ARBA" id="ARBA00007330"/>
    </source>
</evidence>
<evidence type="ECO:0000313" key="11">
    <source>
        <dbReference type="EMBL" id="CAD9662988.1"/>
    </source>
</evidence>
<evidence type="ECO:0000256" key="2">
    <source>
        <dbReference type="ARBA" id="ARBA00004745"/>
    </source>
</evidence>
<evidence type="ECO:0000256" key="6">
    <source>
        <dbReference type="ARBA" id="ARBA00022827"/>
    </source>
</evidence>
<evidence type="ECO:0000256" key="4">
    <source>
        <dbReference type="ARBA" id="ARBA00013029"/>
    </source>
</evidence>
<dbReference type="PROSITE" id="PS00018">
    <property type="entry name" value="EF_HAND_1"/>
    <property type="match status" value="1"/>
</dbReference>
<evidence type="ECO:0000256" key="8">
    <source>
        <dbReference type="ARBA" id="ARBA00022946"/>
    </source>
</evidence>
<dbReference type="EC" id="1.1.5.3" evidence="4"/>
<evidence type="ECO:0000256" key="7">
    <source>
        <dbReference type="ARBA" id="ARBA00022837"/>
    </source>
</evidence>
<dbReference type="InterPro" id="IPR002048">
    <property type="entry name" value="EF_hand_dom"/>
</dbReference>
<evidence type="ECO:0000256" key="1">
    <source>
        <dbReference type="ARBA" id="ARBA00001974"/>
    </source>
</evidence>
<sequence length="726" mass="81340">MLRARCGSVLAGATRNSEFRGTRWRFVACRAFGTEQLNKLPTREEQLERLKSGEEFDVLVVGGGATGAYTCLDAASRGLKTVCLERGDFASETSSRSTKLIWAGIRYLGTSVASLLSFQTLRHPRQSWDNFLGEFNMVLGAHRERRLLLENQPHLTNWVGIAVPIENWVTWPPPMGHPLFCIAGVVLPLVFKFYDGLSGFTCPPSFVLSKRRAWDIFPQLDSQRMKYTQVFYEGMHNDARTCTSIALTAAGHGATIANYVEVIGLEKNDANDPDRVTGVVAKDHVDGQVFSVKSKSVIFAGGPFTDSLRGLEDKECKPAVTGAAGTHIVLPGYFSQDGYGLLDINTSDGRFLFFLPWQGATIVGTTDRKSNPESSPCPPEDEIQWILNEVKKYLSPDLRVRRSDVLSAWRGWRPLAVDPHAPPGAPPSRDHTISTNPKTKVVFITGGKWTTSREMAEDVVNRILKEHEFESQVGPCKTKEIKLVGGEGYTSSLYIELIQKYNISENTALHLARTYGSKAWEICRLTTPTKKMWPRFGVPLVEGYPFLESEIEYAVKEEYAQTVKDMLGLRMRLAYINSEAAKAAAPRVAEIMGETLNWTEDEKNTQLQEALEYLNEFGGPIPRRDQKQFTDLNALFNKLDYDSTGYIDEIEFRNAAKTLGFQVASEDELAKLFHRIPGAEVGRIYEDDFIKFWNENLHTDEVLQKLDSELKMSVEKLDHASGVMFG</sequence>
<comment type="similarity">
    <text evidence="3">Belongs to the FAD-dependent glycerol-3-phosphate dehydrogenase family.</text>
</comment>
<dbReference type="Pfam" id="PF01266">
    <property type="entry name" value="DAO"/>
    <property type="match status" value="1"/>
</dbReference>
<dbReference type="GO" id="GO:0006072">
    <property type="term" value="P:glycerol-3-phosphate metabolic process"/>
    <property type="evidence" value="ECO:0007669"/>
    <property type="project" value="InterPro"/>
</dbReference>
<dbReference type="GO" id="GO:0004368">
    <property type="term" value="F:glycerol-3-phosphate dehydrogenase (quinone) activity"/>
    <property type="evidence" value="ECO:0007669"/>
    <property type="project" value="UniProtKB-EC"/>
</dbReference>
<dbReference type="Gene3D" id="3.50.50.60">
    <property type="entry name" value="FAD/NAD(P)-binding domain"/>
    <property type="match status" value="1"/>
</dbReference>
<organism evidence="11">
    <name type="scientific">Mucochytrium quahogii</name>
    <dbReference type="NCBI Taxonomy" id="96639"/>
    <lineage>
        <taxon>Eukaryota</taxon>
        <taxon>Sar</taxon>
        <taxon>Stramenopiles</taxon>
        <taxon>Bigyra</taxon>
        <taxon>Labyrinthulomycetes</taxon>
        <taxon>Thraustochytrida</taxon>
        <taxon>Thraustochytriidae</taxon>
        <taxon>Mucochytrium</taxon>
    </lineage>
</organism>
<feature type="domain" description="EF-hand" evidence="10">
    <location>
        <begin position="627"/>
        <end position="662"/>
    </location>
</feature>
<dbReference type="PANTHER" id="PTHR11985:SF15">
    <property type="entry name" value="GLYCEROL-3-PHOSPHATE DEHYDROGENASE, MITOCHONDRIAL"/>
    <property type="match status" value="1"/>
</dbReference>
<protein>
    <recommendedName>
        <fullName evidence="4">glycerol-3-phosphate dehydrogenase</fullName>
        <ecNumber evidence="4">1.1.5.3</ecNumber>
    </recommendedName>
</protein>
<keyword evidence="7" id="KW-0106">Calcium</keyword>
<dbReference type="Gene3D" id="1.10.8.870">
    <property type="entry name" value="Alpha-glycerophosphate oxidase, cap domain"/>
    <property type="match status" value="1"/>
</dbReference>
<dbReference type="PROSITE" id="PS50222">
    <property type="entry name" value="EF_HAND_2"/>
    <property type="match status" value="1"/>
</dbReference>
<dbReference type="SUPFAM" id="SSF54373">
    <property type="entry name" value="FAD-linked reductases, C-terminal domain"/>
    <property type="match status" value="1"/>
</dbReference>